<dbReference type="RefSeq" id="WP_216374887.1">
    <property type="nucleotide sequence ID" value="NZ_JAGRYT010000012.1"/>
</dbReference>
<keyword evidence="1" id="KW-0812">Transmembrane</keyword>
<dbReference type="CDD" id="cd00093">
    <property type="entry name" value="HTH_XRE"/>
    <property type="match status" value="1"/>
</dbReference>
<comment type="caution">
    <text evidence="3">The sequence shown here is derived from an EMBL/GenBank/DDBJ whole genome shotgun (WGS) entry which is preliminary data.</text>
</comment>
<feature type="domain" description="HTH cro/C1-type" evidence="2">
    <location>
        <begin position="5"/>
        <end position="58"/>
    </location>
</feature>
<keyword evidence="1" id="KW-0472">Membrane</keyword>
<reference evidence="4" key="2">
    <citation type="submission" date="2023-07" db="EMBL/GenBank/DDBJ databases">
        <title>Cedecea davisae an AmpC producer and its therapeutic implications.</title>
        <authorList>
            <person name="Notter J."/>
        </authorList>
    </citation>
    <scope>NUCLEOTIDE SEQUENCE [LARGE SCALE GENOMIC DNA]</scope>
    <source>
        <strain evidence="4">1</strain>
    </source>
</reference>
<evidence type="ECO:0000259" key="2">
    <source>
        <dbReference type="PROSITE" id="PS50943"/>
    </source>
</evidence>
<organism evidence="3 4">
    <name type="scientific">Cedecea davisae</name>
    <dbReference type="NCBI Taxonomy" id="158484"/>
    <lineage>
        <taxon>Bacteria</taxon>
        <taxon>Pseudomonadati</taxon>
        <taxon>Pseudomonadota</taxon>
        <taxon>Gammaproteobacteria</taxon>
        <taxon>Enterobacterales</taxon>
        <taxon>Enterobacteriaceae</taxon>
        <taxon>Cedecea</taxon>
    </lineage>
</organism>
<feature type="transmembrane region" description="Helical" evidence="1">
    <location>
        <begin position="117"/>
        <end position="138"/>
    </location>
</feature>
<reference evidence="3 4" key="1">
    <citation type="submission" date="2021-04" db="EMBL/GenBank/DDBJ databases">
        <authorList>
            <person name="Seiffert S.N."/>
        </authorList>
    </citation>
    <scope>NUCLEOTIDE SEQUENCE [LARGE SCALE GENOMIC DNA]</scope>
    <source>
        <strain evidence="3 4">1</strain>
    </source>
</reference>
<dbReference type="InterPro" id="IPR001387">
    <property type="entry name" value="Cro/C1-type_HTH"/>
</dbReference>
<dbReference type="PROSITE" id="PS50943">
    <property type="entry name" value="HTH_CROC1"/>
    <property type="match status" value="1"/>
</dbReference>
<dbReference type="InterPro" id="IPR025698">
    <property type="entry name" value="2TM_dom"/>
</dbReference>
<feature type="transmembrane region" description="Helical" evidence="1">
    <location>
        <begin position="90"/>
        <end position="111"/>
    </location>
</feature>
<dbReference type="Proteomes" id="UP000686327">
    <property type="component" value="Unassembled WGS sequence"/>
</dbReference>
<dbReference type="EMBL" id="JAGRYU010000008">
    <property type="protein sequence ID" value="MBU4681400.1"/>
    <property type="molecule type" value="Genomic_DNA"/>
</dbReference>
<sequence>MSNKIKALRLSRAWSQEQLAELSSLSVRTIQRIENGGQASLETLSAIAAAFDLNVTDLYDDGGDPGAEPEEALDMRIQEAKWRVAREYRYYRSVLVWAIVCAGLAAINLLTSPGSYWFLWPTLIWGALLVMGGLRLFVLKGWLERRQQQRLQQLLRK</sequence>
<evidence type="ECO:0000313" key="4">
    <source>
        <dbReference type="Proteomes" id="UP000686327"/>
    </source>
</evidence>
<dbReference type="Pfam" id="PF01381">
    <property type="entry name" value="HTH_3"/>
    <property type="match status" value="1"/>
</dbReference>
<evidence type="ECO:0000313" key="3">
    <source>
        <dbReference type="EMBL" id="MBU4681400.1"/>
    </source>
</evidence>
<evidence type="ECO:0000256" key="1">
    <source>
        <dbReference type="SAM" id="Phobius"/>
    </source>
</evidence>
<accession>A0ABS6DE78</accession>
<keyword evidence="4" id="KW-1185">Reference proteome</keyword>
<dbReference type="Pfam" id="PF13239">
    <property type="entry name" value="2TM"/>
    <property type="match status" value="1"/>
</dbReference>
<gene>
    <name evidence="3" type="ORF">KC222_05200</name>
</gene>
<proteinExistence type="predicted"/>
<name>A0ABS6DE78_9ENTR</name>
<protein>
    <submittedName>
        <fullName evidence="3">2TM domain-containing protein</fullName>
    </submittedName>
</protein>
<dbReference type="SMART" id="SM00530">
    <property type="entry name" value="HTH_XRE"/>
    <property type="match status" value="1"/>
</dbReference>
<keyword evidence="1" id="KW-1133">Transmembrane helix</keyword>